<evidence type="ECO:0000313" key="3">
    <source>
        <dbReference type="Proteomes" id="UP001160499"/>
    </source>
</evidence>
<evidence type="ECO:0008006" key="4">
    <source>
        <dbReference type="Google" id="ProtNLM"/>
    </source>
</evidence>
<dbReference type="EMBL" id="JARXVH010000002">
    <property type="protein sequence ID" value="MDH6213978.1"/>
    <property type="molecule type" value="Genomic_DNA"/>
</dbReference>
<dbReference type="Proteomes" id="UP001160499">
    <property type="component" value="Unassembled WGS sequence"/>
</dbReference>
<proteinExistence type="predicted"/>
<sequence>MDDLTAVRELHADVPELTDEARSAARARLRRAIVQESLPGALPRRLMLRVAVAGTAAAAVAGGAVVATRRDQDTDAPRMTTLSAAQLLHKAADKSRADGTRMPIPRNDQYVYTKTYITRTYAKDGRTKTWTDESWTSVDGSRPSRREEYGKIHNDPPVGRHEVMWPPTVYTELAKWPTDPDTLLKWLRMGNAKADMEAFVNACQFFVVPRVMPPGLEAATFEAVARIPGIRIDRQAVDALGRRGVAVSYPKIYFAFIFDPETYAYLGMSLKGSSGDWSDGKFEDSDWYREARGLEEKGVVDRIGQLP</sequence>
<name>A0ABT6LCE5_9ACTN</name>
<dbReference type="InterPro" id="IPR047789">
    <property type="entry name" value="CU044_5270-like"/>
</dbReference>
<feature type="compositionally biased region" description="Basic and acidic residues" evidence="1">
    <location>
        <begin position="142"/>
        <end position="155"/>
    </location>
</feature>
<accession>A0ABT6LCE5</accession>
<comment type="caution">
    <text evidence="2">The sequence shown here is derived from an EMBL/GenBank/DDBJ whole genome shotgun (WGS) entry which is preliminary data.</text>
</comment>
<keyword evidence="3" id="KW-1185">Reference proteome</keyword>
<evidence type="ECO:0000256" key="1">
    <source>
        <dbReference type="SAM" id="MobiDB-lite"/>
    </source>
</evidence>
<organism evidence="2 3">
    <name type="scientific">Streptomyces pseudovenezuelae</name>
    <dbReference type="NCBI Taxonomy" id="67350"/>
    <lineage>
        <taxon>Bacteria</taxon>
        <taxon>Bacillati</taxon>
        <taxon>Actinomycetota</taxon>
        <taxon>Actinomycetes</taxon>
        <taxon>Kitasatosporales</taxon>
        <taxon>Streptomycetaceae</taxon>
        <taxon>Streptomyces</taxon>
        <taxon>Streptomyces aurantiacus group</taxon>
    </lineage>
</organism>
<feature type="region of interest" description="Disordered" evidence="1">
    <location>
        <begin position="132"/>
        <end position="155"/>
    </location>
</feature>
<dbReference type="NCBIfam" id="NF038083">
    <property type="entry name" value="CU044_5270_fam"/>
    <property type="match status" value="1"/>
</dbReference>
<reference evidence="2 3" key="1">
    <citation type="submission" date="2023-04" db="EMBL/GenBank/DDBJ databases">
        <title>Forest soil microbial communities from Buena Vista Peninsula, Colon Province, Panama.</title>
        <authorList>
            <person name="Bouskill N."/>
        </authorList>
    </citation>
    <scope>NUCLEOTIDE SEQUENCE [LARGE SCALE GENOMIC DNA]</scope>
    <source>
        <strain evidence="2 3">GGS1</strain>
    </source>
</reference>
<evidence type="ECO:0000313" key="2">
    <source>
        <dbReference type="EMBL" id="MDH6213978.1"/>
    </source>
</evidence>
<dbReference type="RefSeq" id="WP_280875027.1">
    <property type="nucleotide sequence ID" value="NZ_JARXVH010000002.1"/>
</dbReference>
<protein>
    <recommendedName>
        <fullName evidence="4">Tat pathway signal protein</fullName>
    </recommendedName>
</protein>
<gene>
    <name evidence="2" type="ORF">M2283_001261</name>
</gene>